<dbReference type="Proteomes" id="UP000011744">
    <property type="component" value="Unassembled WGS sequence"/>
</dbReference>
<evidence type="ECO:0000313" key="1">
    <source>
        <dbReference type="EMBL" id="EME68362.1"/>
    </source>
</evidence>
<dbReference type="EMBL" id="AONQ01000069">
    <property type="protein sequence ID" value="EME68362.1"/>
    <property type="molecule type" value="Genomic_DNA"/>
</dbReference>
<keyword evidence="2" id="KW-1185">Reference proteome</keyword>
<reference evidence="1 2" key="1">
    <citation type="journal article" date="2014" name="Genome Announc.">
        <title>Draft Genome Sequence of Magnetospirillum sp. Strain SO-1, a Freshwater Magnetotactic Bacterium Isolated from the Ol'khovka River, Russia.</title>
        <authorList>
            <person name="Grouzdev D.S."/>
            <person name="Dziuba M.V."/>
            <person name="Sukhacheva M.S."/>
            <person name="Mardanov A.V."/>
            <person name="Beletskiy A.V."/>
            <person name="Kuznetsov B.B."/>
            <person name="Skryabin K.G."/>
        </authorList>
    </citation>
    <scope>NUCLEOTIDE SEQUENCE [LARGE SCALE GENOMIC DNA]</scope>
    <source>
        <strain evidence="1 2">SO-1</strain>
    </source>
</reference>
<proteinExistence type="predicted"/>
<dbReference type="RefSeq" id="WP_008620673.1">
    <property type="nucleotide sequence ID" value="NZ_AONQ01000069.1"/>
</dbReference>
<evidence type="ECO:0000313" key="2">
    <source>
        <dbReference type="Proteomes" id="UP000011744"/>
    </source>
</evidence>
<accession>M2ZM49</accession>
<protein>
    <submittedName>
        <fullName evidence="1">Uncharacterized protein</fullName>
    </submittedName>
</protein>
<name>M2ZM49_9PROT</name>
<organism evidence="1 2">
    <name type="scientific">Paramagnetospirillum caucaseum</name>
    <dbReference type="NCBI Taxonomy" id="1244869"/>
    <lineage>
        <taxon>Bacteria</taxon>
        <taxon>Pseudomonadati</taxon>
        <taxon>Pseudomonadota</taxon>
        <taxon>Alphaproteobacteria</taxon>
        <taxon>Rhodospirillales</taxon>
        <taxon>Magnetospirillaceae</taxon>
        <taxon>Paramagnetospirillum</taxon>
    </lineage>
</organism>
<dbReference type="AlphaFoldDB" id="M2ZM49"/>
<comment type="caution">
    <text evidence="1">The sequence shown here is derived from an EMBL/GenBank/DDBJ whole genome shotgun (WGS) entry which is preliminary data.</text>
</comment>
<sequence length="111" mass="12452">MFLLSFMMMRSETEKSLVAAIKHRLAELSLRYPSSIKLAVDDEGRAYLDAALENRLGEVLLTDNGGGELSDIHWQTVLHHLGFVAVIVWLSDPRDLALVRKACREVEGNCQ</sequence>
<gene>
    <name evidence="1" type="ORF">H261_18927</name>
</gene>